<evidence type="ECO:0000313" key="2">
    <source>
        <dbReference type="Proteomes" id="UP000054321"/>
    </source>
</evidence>
<dbReference type="AlphaFoldDB" id="A0A0C3CTE2"/>
<dbReference type="InParanoid" id="A0A0C3CTE2"/>
<dbReference type="Proteomes" id="UP000054321">
    <property type="component" value="Unassembled WGS sequence"/>
</dbReference>
<proteinExistence type="predicted"/>
<dbReference type="HOGENOM" id="CLU_1272642_0_0_1"/>
<sequence length="217" mass="24847">MEAPKQELYLLSKRDEAEKYSRLNQQNSTANAVRGGHILDPAIPKQDISRIADIATGPGGYLQWTDYNYRHGSESMYPDRPDELSSLEVGREIFAFQFEQGWAVHILGLVQHYLKSLPVDNVCFTDFADAPFHNPAIRPLLTIWHSLTVPIILEMMMLRKGVGKEDIKRTTEAYREKALEMGRRGEIFQMTICTLAARKKGEPSPEEESFVRRKHDI</sequence>
<evidence type="ECO:0000313" key="1">
    <source>
        <dbReference type="EMBL" id="KIN02279.1"/>
    </source>
</evidence>
<dbReference type="EMBL" id="KN832875">
    <property type="protein sequence ID" value="KIN02279.1"/>
    <property type="molecule type" value="Genomic_DNA"/>
</dbReference>
<evidence type="ECO:0008006" key="3">
    <source>
        <dbReference type="Google" id="ProtNLM"/>
    </source>
</evidence>
<organism evidence="1 2">
    <name type="scientific">Oidiodendron maius (strain Zn)</name>
    <dbReference type="NCBI Taxonomy" id="913774"/>
    <lineage>
        <taxon>Eukaryota</taxon>
        <taxon>Fungi</taxon>
        <taxon>Dikarya</taxon>
        <taxon>Ascomycota</taxon>
        <taxon>Pezizomycotina</taxon>
        <taxon>Leotiomycetes</taxon>
        <taxon>Leotiomycetes incertae sedis</taxon>
        <taxon>Myxotrichaceae</taxon>
        <taxon>Oidiodendron</taxon>
    </lineage>
</organism>
<accession>A0A0C3CTE2</accession>
<reference evidence="2" key="2">
    <citation type="submission" date="2015-01" db="EMBL/GenBank/DDBJ databases">
        <title>Evolutionary Origins and Diversification of the Mycorrhizal Mutualists.</title>
        <authorList>
            <consortium name="DOE Joint Genome Institute"/>
            <consortium name="Mycorrhizal Genomics Consortium"/>
            <person name="Kohler A."/>
            <person name="Kuo A."/>
            <person name="Nagy L.G."/>
            <person name="Floudas D."/>
            <person name="Copeland A."/>
            <person name="Barry K.W."/>
            <person name="Cichocki N."/>
            <person name="Veneault-Fourrey C."/>
            <person name="LaButti K."/>
            <person name="Lindquist E.A."/>
            <person name="Lipzen A."/>
            <person name="Lundell T."/>
            <person name="Morin E."/>
            <person name="Murat C."/>
            <person name="Riley R."/>
            <person name="Ohm R."/>
            <person name="Sun H."/>
            <person name="Tunlid A."/>
            <person name="Henrissat B."/>
            <person name="Grigoriev I.V."/>
            <person name="Hibbett D.S."/>
            <person name="Martin F."/>
        </authorList>
    </citation>
    <scope>NUCLEOTIDE SEQUENCE [LARGE SCALE GENOMIC DNA]</scope>
    <source>
        <strain evidence="2">Zn</strain>
    </source>
</reference>
<keyword evidence="2" id="KW-1185">Reference proteome</keyword>
<reference evidence="1 2" key="1">
    <citation type="submission" date="2014-04" db="EMBL/GenBank/DDBJ databases">
        <authorList>
            <consortium name="DOE Joint Genome Institute"/>
            <person name="Kuo A."/>
            <person name="Martino E."/>
            <person name="Perotto S."/>
            <person name="Kohler A."/>
            <person name="Nagy L.G."/>
            <person name="Floudas D."/>
            <person name="Copeland A."/>
            <person name="Barry K.W."/>
            <person name="Cichocki N."/>
            <person name="Veneault-Fourrey C."/>
            <person name="LaButti K."/>
            <person name="Lindquist E.A."/>
            <person name="Lipzen A."/>
            <person name="Lundell T."/>
            <person name="Morin E."/>
            <person name="Murat C."/>
            <person name="Sun H."/>
            <person name="Tunlid A."/>
            <person name="Henrissat B."/>
            <person name="Grigoriev I.V."/>
            <person name="Hibbett D.S."/>
            <person name="Martin F."/>
            <person name="Nordberg H.P."/>
            <person name="Cantor M.N."/>
            <person name="Hua S.X."/>
        </authorList>
    </citation>
    <scope>NUCLEOTIDE SEQUENCE [LARGE SCALE GENOMIC DNA]</scope>
    <source>
        <strain evidence="1 2">Zn</strain>
    </source>
</reference>
<gene>
    <name evidence="1" type="ORF">OIDMADRAFT_162359</name>
</gene>
<dbReference type="OrthoDB" id="184880at2759"/>
<protein>
    <recommendedName>
        <fullName evidence="3">Methyltransferase domain-containing protein</fullName>
    </recommendedName>
</protein>
<name>A0A0C3CTE2_OIDMZ</name>